<dbReference type="Pfam" id="PF12142">
    <property type="entry name" value="PPO1_DWL"/>
    <property type="match status" value="1"/>
</dbReference>
<evidence type="ECO:0000313" key="7">
    <source>
        <dbReference type="EMBL" id="GFG52554.1"/>
    </source>
</evidence>
<comment type="similarity">
    <text evidence="2">Belongs to the tyrosinase family.</text>
</comment>
<evidence type="ECO:0000259" key="6">
    <source>
        <dbReference type="PROSITE" id="PS00498"/>
    </source>
</evidence>
<keyword evidence="3" id="KW-0479">Metal-binding</keyword>
<keyword evidence="5" id="KW-0186">Copper</keyword>
<comment type="caution">
    <text evidence="7">The sequence shown here is derived from an EMBL/GenBank/DDBJ whole genome shotgun (WGS) entry which is preliminary data.</text>
</comment>
<feature type="domain" description="Tyrosinase copper-binding" evidence="6">
    <location>
        <begin position="362"/>
        <end position="373"/>
    </location>
</feature>
<dbReference type="Pfam" id="PF00264">
    <property type="entry name" value="Tyrosinase"/>
    <property type="match status" value="1"/>
</dbReference>
<dbReference type="Pfam" id="PF25271">
    <property type="entry name" value="DUF7868"/>
    <property type="match status" value="1"/>
</dbReference>
<evidence type="ECO:0000256" key="2">
    <source>
        <dbReference type="ARBA" id="ARBA00009928"/>
    </source>
</evidence>
<dbReference type="InterPro" id="IPR022739">
    <property type="entry name" value="Polyphenol_oxidase_cen"/>
</dbReference>
<dbReference type="PRINTS" id="PR00092">
    <property type="entry name" value="TYROSINASE"/>
</dbReference>
<dbReference type="InterPro" id="IPR002227">
    <property type="entry name" value="Tyrosinase_Cu-bd"/>
</dbReference>
<dbReference type="SUPFAM" id="SSF48056">
    <property type="entry name" value="Di-copper centre-containing domain"/>
    <property type="match status" value="1"/>
</dbReference>
<evidence type="ECO:0000313" key="8">
    <source>
        <dbReference type="Proteomes" id="UP000465302"/>
    </source>
</evidence>
<dbReference type="Gene3D" id="1.10.1280.10">
    <property type="entry name" value="Di-copper center containing domain from catechol oxidase"/>
    <property type="match status" value="1"/>
</dbReference>
<sequence>MSRGDVGPGTVDAGYPKNISGWGWGAFGQNGIDAALYSGSKCYFFAGDQYIRVSRGDVGPGTVDAGYPKNISGWVWGAFGQNGIDAALYSGSKCYFFAGDQYIRVSRGDLGPGTVDAGYPKNISEWGWGSFGQNVPTVRTRRNIFSLESENPGDPWHPVILAYARAVAVLRQRSVADVNDPTGWIYQAQVHGVSPDPGDGFRNKCQHFGWFFLPWHRMYIYQFESIVKSVVAGLPDVDDVTKANWALPYWDYTKGEDSRRLPVTFRSTTLPNGDPNPLFDASRSVLVNNGAAVTELIDTDYRTALRPLTFTGATAFGGAQTGENHRFEDPNAAGGPLEMSPHGTVHTQVGGNMAAFETAALDPIFWLHHANIDRIWDVWRRLGNGRGNPTLNLWLNAIRFGFHDASGAEVRMTVDATLDSATQLGYVYEDLTGPVGPLGAEQMRPEPENPPQLVGATEEPVQLTGETADVSFELTPPAGPLEARPPARVYLRLEDITYDVRPGVTYAVYLNTPDDSDETPDDHYVGTASMFGVPRRADASADHPGMRLVFDITDLYERLREAGRWSDTATVRLVPIYLEEREGAGPHGAEVPGTEQEAGTVNIGQVGVYFQ</sequence>
<evidence type="ECO:0000256" key="1">
    <source>
        <dbReference type="ARBA" id="ARBA00001973"/>
    </source>
</evidence>
<proteinExistence type="inferred from homology"/>
<comment type="cofactor">
    <cofactor evidence="1">
        <name>Cu(2+)</name>
        <dbReference type="ChEBI" id="CHEBI:29036"/>
    </cofactor>
</comment>
<reference evidence="7 8" key="1">
    <citation type="journal article" date="2019" name="Emerg. Microbes Infect.">
        <title>Comprehensive subspecies identification of 175 nontuberculous mycobacteria species based on 7547 genomic profiles.</title>
        <authorList>
            <person name="Matsumoto Y."/>
            <person name="Kinjo T."/>
            <person name="Motooka D."/>
            <person name="Nabeya D."/>
            <person name="Jung N."/>
            <person name="Uechi K."/>
            <person name="Horii T."/>
            <person name="Iida T."/>
            <person name="Fujita J."/>
            <person name="Nakamura S."/>
        </authorList>
    </citation>
    <scope>NUCLEOTIDE SEQUENCE [LARGE SCALE GENOMIC DNA]</scope>
    <source>
        <strain evidence="7 8">JCM 6377</strain>
    </source>
</reference>
<accession>A0A7I9W4C8</accession>
<dbReference type="Proteomes" id="UP000465302">
    <property type="component" value="Unassembled WGS sequence"/>
</dbReference>
<dbReference type="InterPro" id="IPR057190">
    <property type="entry name" value="DUF7868"/>
</dbReference>
<evidence type="ECO:0000256" key="5">
    <source>
        <dbReference type="ARBA" id="ARBA00023008"/>
    </source>
</evidence>
<dbReference type="SUPFAM" id="SSF50923">
    <property type="entry name" value="Hemopexin-like domain"/>
    <property type="match status" value="1"/>
</dbReference>
<dbReference type="SMART" id="SM00120">
    <property type="entry name" value="HX"/>
    <property type="match status" value="2"/>
</dbReference>
<dbReference type="InterPro" id="IPR036375">
    <property type="entry name" value="Hemopexin-like_dom_sf"/>
</dbReference>
<dbReference type="Gene3D" id="2.110.10.10">
    <property type="entry name" value="Hemopexin-like domain"/>
    <property type="match status" value="1"/>
</dbReference>
<dbReference type="GO" id="GO:0004097">
    <property type="term" value="F:catechol oxidase activity"/>
    <property type="evidence" value="ECO:0007669"/>
    <property type="project" value="InterPro"/>
</dbReference>
<dbReference type="PANTHER" id="PTHR11474">
    <property type="entry name" value="TYROSINASE FAMILY MEMBER"/>
    <property type="match status" value="1"/>
</dbReference>
<name>A0A7I9W4C8_MYCAG</name>
<dbReference type="PROSITE" id="PS51642">
    <property type="entry name" value="HEMOPEXIN_2"/>
    <property type="match status" value="2"/>
</dbReference>
<dbReference type="RefSeq" id="WP_163700894.1">
    <property type="nucleotide sequence ID" value="NZ_BLKS01000001.1"/>
</dbReference>
<dbReference type="InterPro" id="IPR018487">
    <property type="entry name" value="Hemopexin-like_repeat"/>
</dbReference>
<dbReference type="AlphaFoldDB" id="A0A7I9W4C8"/>
<evidence type="ECO:0000256" key="4">
    <source>
        <dbReference type="ARBA" id="ARBA00023002"/>
    </source>
</evidence>
<gene>
    <name evidence="7" type="ORF">MAGR_39950</name>
</gene>
<dbReference type="InterPro" id="IPR050316">
    <property type="entry name" value="Tyrosinase/Hemocyanin"/>
</dbReference>
<dbReference type="GO" id="GO:0046872">
    <property type="term" value="F:metal ion binding"/>
    <property type="evidence" value="ECO:0007669"/>
    <property type="project" value="UniProtKB-KW"/>
</dbReference>
<keyword evidence="4" id="KW-0560">Oxidoreductase</keyword>
<dbReference type="Pfam" id="PF00045">
    <property type="entry name" value="Hemopexin"/>
    <property type="match status" value="2"/>
</dbReference>
<dbReference type="PANTHER" id="PTHR11474:SF76">
    <property type="entry name" value="SHKT DOMAIN-CONTAINING PROTEIN"/>
    <property type="match status" value="1"/>
</dbReference>
<dbReference type="PROSITE" id="PS00498">
    <property type="entry name" value="TYROSINASE_2"/>
    <property type="match status" value="1"/>
</dbReference>
<protein>
    <recommendedName>
        <fullName evidence="6">Tyrosinase copper-binding domain-containing protein</fullName>
    </recommendedName>
</protein>
<dbReference type="InterPro" id="IPR008922">
    <property type="entry name" value="Di-copper_centre_dom_sf"/>
</dbReference>
<evidence type="ECO:0000256" key="3">
    <source>
        <dbReference type="ARBA" id="ARBA00022723"/>
    </source>
</evidence>
<organism evidence="7 8">
    <name type="scientific">Mycolicibacterium agri</name>
    <name type="common">Mycobacterium agri</name>
    <dbReference type="NCBI Taxonomy" id="36811"/>
    <lineage>
        <taxon>Bacteria</taxon>
        <taxon>Bacillati</taxon>
        <taxon>Actinomycetota</taxon>
        <taxon>Actinomycetes</taxon>
        <taxon>Mycobacteriales</taxon>
        <taxon>Mycobacteriaceae</taxon>
        <taxon>Mycolicibacterium</taxon>
    </lineage>
</organism>
<dbReference type="EMBL" id="BLKS01000001">
    <property type="protein sequence ID" value="GFG52554.1"/>
    <property type="molecule type" value="Genomic_DNA"/>
</dbReference>